<dbReference type="SUPFAM" id="SSF53335">
    <property type="entry name" value="S-adenosyl-L-methionine-dependent methyltransferases"/>
    <property type="match status" value="1"/>
</dbReference>
<keyword evidence="7" id="KW-0238">DNA-binding</keyword>
<evidence type="ECO:0000259" key="9">
    <source>
        <dbReference type="Pfam" id="PF02384"/>
    </source>
</evidence>
<dbReference type="GO" id="GO:0009307">
    <property type="term" value="P:DNA restriction-modification system"/>
    <property type="evidence" value="ECO:0007669"/>
    <property type="project" value="UniProtKB-KW"/>
</dbReference>
<accession>A0A2W6MZQ2</accession>
<keyword evidence="11" id="KW-1185">Reference proteome</keyword>
<dbReference type="GO" id="GO:0003677">
    <property type="term" value="F:DNA binding"/>
    <property type="evidence" value="ECO:0007669"/>
    <property type="project" value="UniProtKB-KW"/>
</dbReference>
<evidence type="ECO:0000256" key="6">
    <source>
        <dbReference type="ARBA" id="ARBA00022747"/>
    </source>
</evidence>
<evidence type="ECO:0000256" key="5">
    <source>
        <dbReference type="ARBA" id="ARBA00022691"/>
    </source>
</evidence>
<feature type="domain" description="DNA methylase adenine-specific" evidence="9">
    <location>
        <begin position="108"/>
        <end position="350"/>
    </location>
</feature>
<dbReference type="EMBL" id="NBIU01000003">
    <property type="protein sequence ID" value="PZT48858.1"/>
    <property type="molecule type" value="Genomic_DNA"/>
</dbReference>
<dbReference type="GO" id="GO:0008170">
    <property type="term" value="F:N-methyltransferase activity"/>
    <property type="evidence" value="ECO:0007669"/>
    <property type="project" value="InterPro"/>
</dbReference>
<dbReference type="Proteomes" id="UP000249746">
    <property type="component" value="Unassembled WGS sequence"/>
</dbReference>
<dbReference type="Gene3D" id="3.40.50.150">
    <property type="entry name" value="Vaccinia Virus protein VP39"/>
    <property type="match status" value="1"/>
</dbReference>
<reference evidence="10 11" key="1">
    <citation type="submission" date="2017-03" db="EMBL/GenBank/DDBJ databases">
        <title>Genomic and clinical evidence uncovers the enterohepatic species Helicobacter valdiviensis as a potential human intestinal pathogen.</title>
        <authorList>
            <person name="Fresia P."/>
            <person name="Jara R."/>
            <person name="Sierra R."/>
            <person name="Ferres I."/>
            <person name="Greif G."/>
            <person name="Iraola G."/>
            <person name="Collado L."/>
        </authorList>
    </citation>
    <scope>NUCLEOTIDE SEQUENCE [LARGE SCALE GENOMIC DNA]</scope>
    <source>
        <strain evidence="10 11">WBE14</strain>
    </source>
</reference>
<keyword evidence="3" id="KW-0489">Methyltransferase</keyword>
<dbReference type="PANTHER" id="PTHR42933:SF1">
    <property type="entry name" value="SITE-SPECIFIC DNA-METHYLTRANSFERASE (ADENINE-SPECIFIC)"/>
    <property type="match status" value="1"/>
</dbReference>
<dbReference type="AlphaFoldDB" id="A0A2W6MZQ2"/>
<dbReference type="GO" id="GO:0032259">
    <property type="term" value="P:methylation"/>
    <property type="evidence" value="ECO:0007669"/>
    <property type="project" value="UniProtKB-KW"/>
</dbReference>
<dbReference type="InterPro" id="IPR003356">
    <property type="entry name" value="DNA_methylase_A-5"/>
</dbReference>
<evidence type="ECO:0000313" key="11">
    <source>
        <dbReference type="Proteomes" id="UP000249746"/>
    </source>
</evidence>
<dbReference type="SUPFAM" id="SSF116734">
    <property type="entry name" value="DNA methylase specificity domain"/>
    <property type="match status" value="1"/>
</dbReference>
<dbReference type="PANTHER" id="PTHR42933">
    <property type="entry name" value="SLR6095 PROTEIN"/>
    <property type="match status" value="1"/>
</dbReference>
<keyword evidence="5" id="KW-0949">S-adenosyl-L-methionine</keyword>
<dbReference type="InterPro" id="IPR044946">
    <property type="entry name" value="Restrct_endonuc_typeI_TRD_sf"/>
</dbReference>
<evidence type="ECO:0000256" key="2">
    <source>
        <dbReference type="ARBA" id="ARBA00011900"/>
    </source>
</evidence>
<evidence type="ECO:0000256" key="8">
    <source>
        <dbReference type="ARBA" id="ARBA00047942"/>
    </source>
</evidence>
<evidence type="ECO:0000256" key="3">
    <source>
        <dbReference type="ARBA" id="ARBA00022603"/>
    </source>
</evidence>
<sequence>MKNLLSLFNYIHRFYGDSLESLQVLLQLVLLKEQSEILVDFLKRKDKYFPQNAYEFLKNNGIQPLEFTQKLNHKKIAREVLQASTELASLEEFIQTLCVQKSILKLYDYATPLEINELVFGLMELKKEESIYSPCCGLGSFFLFINQKKAFKNFYGSEIHPKLIQIAKIIASVLKVEPTNLSNSDFLQMTNLQSFDKIFCYPPSLQNLLVKKYQNNPLLEKYNISQKSTLEALFVASCVEIFKQKCVFVISSKLLYKPIGFELKNFLFKNHLLEAIITIPKNLFFRQQEDFSLLIISHNNSKVFFIDASDFYIKEGKYNRLVRIDEILDIYSSKQNSSFSKLLDYTQIELDNLLPSNFINSKQKAKILLKNYLESSFRGHRISGDLELINCYDFGIREFQNYGYTNSFGKSTLKPNSKKIDELCLKPNDILLPLRGVYPKIAIIGKEASGKKIIPNAGILVLRPKSQKIARALYVYFNSKIGLNKLEELYKQENMKQKDILEICLEEDFLEKEKIFDEIAKRGEVIKKEEEKIKLLLGYQ</sequence>
<dbReference type="Pfam" id="PF02384">
    <property type="entry name" value="N6_Mtase"/>
    <property type="match status" value="1"/>
</dbReference>
<dbReference type="GO" id="GO:0009007">
    <property type="term" value="F:site-specific DNA-methyltransferase (adenine-specific) activity"/>
    <property type="evidence" value="ECO:0007669"/>
    <property type="project" value="UniProtKB-EC"/>
</dbReference>
<evidence type="ECO:0000256" key="1">
    <source>
        <dbReference type="ARBA" id="ARBA00006594"/>
    </source>
</evidence>
<protein>
    <recommendedName>
        <fullName evidence="2">site-specific DNA-methyltransferase (adenine-specific)</fullName>
        <ecNumber evidence="2">2.1.1.72</ecNumber>
    </recommendedName>
</protein>
<dbReference type="EC" id="2.1.1.72" evidence="2"/>
<keyword evidence="4" id="KW-0808">Transferase</keyword>
<evidence type="ECO:0000313" key="10">
    <source>
        <dbReference type="EMBL" id="PZT48858.1"/>
    </source>
</evidence>
<evidence type="ECO:0000256" key="4">
    <source>
        <dbReference type="ARBA" id="ARBA00022679"/>
    </source>
</evidence>
<dbReference type="RefSeq" id="WP_111229166.1">
    <property type="nucleotide sequence ID" value="NZ_NBIU01000003.1"/>
</dbReference>
<evidence type="ECO:0000256" key="7">
    <source>
        <dbReference type="ARBA" id="ARBA00023125"/>
    </source>
</evidence>
<organism evidence="10 11">
    <name type="scientific">Helicobacter valdiviensis</name>
    <dbReference type="NCBI Taxonomy" id="1458358"/>
    <lineage>
        <taxon>Bacteria</taxon>
        <taxon>Pseudomonadati</taxon>
        <taxon>Campylobacterota</taxon>
        <taxon>Epsilonproteobacteria</taxon>
        <taxon>Campylobacterales</taxon>
        <taxon>Helicobacteraceae</taxon>
        <taxon>Helicobacter</taxon>
    </lineage>
</organism>
<dbReference type="OrthoDB" id="5366216at2"/>
<name>A0A2W6MZQ2_9HELI</name>
<comment type="similarity">
    <text evidence="1">Belongs to the N(4)/N(6)-methyltransferase family.</text>
</comment>
<gene>
    <name evidence="10" type="ORF">B6S12_02100</name>
</gene>
<keyword evidence="6" id="KW-0680">Restriction system</keyword>
<dbReference type="InterPro" id="IPR029063">
    <property type="entry name" value="SAM-dependent_MTases_sf"/>
</dbReference>
<comment type="caution">
    <text evidence="10">The sequence shown here is derived from an EMBL/GenBank/DDBJ whole genome shotgun (WGS) entry which is preliminary data.</text>
</comment>
<dbReference type="InterPro" id="IPR051537">
    <property type="entry name" value="DNA_Adenine_Mtase"/>
</dbReference>
<comment type="catalytic activity">
    <reaction evidence="8">
        <text>a 2'-deoxyadenosine in DNA + S-adenosyl-L-methionine = an N(6)-methyl-2'-deoxyadenosine in DNA + S-adenosyl-L-homocysteine + H(+)</text>
        <dbReference type="Rhea" id="RHEA:15197"/>
        <dbReference type="Rhea" id="RHEA-COMP:12418"/>
        <dbReference type="Rhea" id="RHEA-COMP:12419"/>
        <dbReference type="ChEBI" id="CHEBI:15378"/>
        <dbReference type="ChEBI" id="CHEBI:57856"/>
        <dbReference type="ChEBI" id="CHEBI:59789"/>
        <dbReference type="ChEBI" id="CHEBI:90615"/>
        <dbReference type="ChEBI" id="CHEBI:90616"/>
        <dbReference type="EC" id="2.1.1.72"/>
    </reaction>
</comment>
<proteinExistence type="inferred from homology"/>
<dbReference type="Gene3D" id="3.90.220.20">
    <property type="entry name" value="DNA methylase specificity domains"/>
    <property type="match status" value="1"/>
</dbReference>